<sequence>MILFALHGSRQDALSLFDCELLEQPREFVGVDRLSLLLILLGHRIPGLDFLYELFEFADEGLTLMCSAIAS</sequence>
<dbReference type="EMBL" id="JANAKD010001434">
    <property type="protein sequence ID" value="KAJ3479507.1"/>
    <property type="molecule type" value="Genomic_DNA"/>
</dbReference>
<comment type="caution">
    <text evidence="1">The sequence shown here is derived from an EMBL/GenBank/DDBJ whole genome shotgun (WGS) entry which is preliminary data.</text>
</comment>
<keyword evidence="2" id="KW-1185">Reference proteome</keyword>
<accession>A0ACC1QJD8</accession>
<proteinExistence type="predicted"/>
<protein>
    <submittedName>
        <fullName evidence="1">Uncharacterized protein</fullName>
    </submittedName>
</protein>
<evidence type="ECO:0000313" key="1">
    <source>
        <dbReference type="EMBL" id="KAJ3479507.1"/>
    </source>
</evidence>
<organism evidence="1 2">
    <name type="scientific">Lecanicillium saksenae</name>
    <dbReference type="NCBI Taxonomy" id="468837"/>
    <lineage>
        <taxon>Eukaryota</taxon>
        <taxon>Fungi</taxon>
        <taxon>Dikarya</taxon>
        <taxon>Ascomycota</taxon>
        <taxon>Pezizomycotina</taxon>
        <taxon>Sordariomycetes</taxon>
        <taxon>Hypocreomycetidae</taxon>
        <taxon>Hypocreales</taxon>
        <taxon>Cordycipitaceae</taxon>
        <taxon>Lecanicillium</taxon>
    </lineage>
</organism>
<evidence type="ECO:0000313" key="2">
    <source>
        <dbReference type="Proteomes" id="UP001148737"/>
    </source>
</evidence>
<gene>
    <name evidence="1" type="ORF">NLG97_g8301</name>
</gene>
<dbReference type="Proteomes" id="UP001148737">
    <property type="component" value="Unassembled WGS sequence"/>
</dbReference>
<name>A0ACC1QJD8_9HYPO</name>
<reference evidence="1" key="1">
    <citation type="submission" date="2022-07" db="EMBL/GenBank/DDBJ databases">
        <title>Genome Sequence of Lecanicillium saksenae.</title>
        <authorList>
            <person name="Buettner E."/>
        </authorList>
    </citation>
    <scope>NUCLEOTIDE SEQUENCE</scope>
    <source>
        <strain evidence="1">VT-O1</strain>
    </source>
</reference>